<proteinExistence type="predicted"/>
<dbReference type="PROSITE" id="PS50878">
    <property type="entry name" value="RT_POL"/>
    <property type="match status" value="1"/>
</dbReference>
<feature type="domain" description="Reverse transcriptase" evidence="1">
    <location>
        <begin position="1"/>
        <end position="189"/>
    </location>
</feature>
<evidence type="ECO:0000313" key="2">
    <source>
        <dbReference type="EMBL" id="GBN77603.1"/>
    </source>
</evidence>
<dbReference type="AlphaFoldDB" id="A0A4Y2RPI3"/>
<keyword evidence="3" id="KW-1185">Reference proteome</keyword>
<organism evidence="2 3">
    <name type="scientific">Araneus ventricosus</name>
    <name type="common">Orbweaver spider</name>
    <name type="synonym">Epeira ventricosa</name>
    <dbReference type="NCBI Taxonomy" id="182803"/>
    <lineage>
        <taxon>Eukaryota</taxon>
        <taxon>Metazoa</taxon>
        <taxon>Ecdysozoa</taxon>
        <taxon>Arthropoda</taxon>
        <taxon>Chelicerata</taxon>
        <taxon>Arachnida</taxon>
        <taxon>Araneae</taxon>
        <taxon>Araneomorphae</taxon>
        <taxon>Entelegynae</taxon>
        <taxon>Araneoidea</taxon>
        <taxon>Araneidae</taxon>
        <taxon>Araneus</taxon>
    </lineage>
</organism>
<dbReference type="InterPro" id="IPR043128">
    <property type="entry name" value="Rev_trsase/Diguanyl_cyclase"/>
</dbReference>
<dbReference type="SUPFAM" id="SSF56672">
    <property type="entry name" value="DNA/RNA polymerases"/>
    <property type="match status" value="1"/>
</dbReference>
<dbReference type="InterPro" id="IPR043502">
    <property type="entry name" value="DNA/RNA_pol_sf"/>
</dbReference>
<dbReference type="Gene3D" id="3.30.70.270">
    <property type="match status" value="1"/>
</dbReference>
<name>A0A4Y2RPI3_ARAVE</name>
<comment type="caution">
    <text evidence="2">The sequence shown here is derived from an EMBL/GenBank/DDBJ whole genome shotgun (WGS) entry which is preliminary data.</text>
</comment>
<evidence type="ECO:0000313" key="3">
    <source>
        <dbReference type="Proteomes" id="UP000499080"/>
    </source>
</evidence>
<dbReference type="InterPro" id="IPR000477">
    <property type="entry name" value="RT_dom"/>
</dbReference>
<evidence type="ECO:0000259" key="1">
    <source>
        <dbReference type="PROSITE" id="PS50878"/>
    </source>
</evidence>
<dbReference type="CDD" id="cd01650">
    <property type="entry name" value="RT_nLTR_like"/>
    <property type="match status" value="1"/>
</dbReference>
<dbReference type="Proteomes" id="UP000499080">
    <property type="component" value="Unassembled WGS sequence"/>
</dbReference>
<gene>
    <name evidence="2" type="primary">pol_2184</name>
    <name evidence="2" type="ORF">AVEN_217868_1</name>
</gene>
<dbReference type="PANTHER" id="PTHR47027:SF20">
    <property type="entry name" value="REVERSE TRANSCRIPTASE-LIKE PROTEIN WITH RNA-DIRECTED DNA POLYMERASE DOMAIN"/>
    <property type="match status" value="1"/>
</dbReference>
<sequence length="504" mass="56708">MFYLTAKKGFTPFDGVLEHNFVLQTRLEFPRAHKQDLCVAWLDVKNAFGAIPHQLIYNALTAAGTGEQFLNLIKDIYTDCFTSVLSNDNATGPIPINSGVKQGCPISGLLFNLSIDHILRRIQGTSDDHRILAFADDICLLGSSADELQDMLDVVHSEMGKIGLALNPSKSFSFHFIGNTPVRVQNSTFRLGQDQLQSIEEFNFTKFWGKPVGFNPVPDYNTFNNFGICAKQLLGSQLSPWQKLIAMKAFLFPALQFSMRTGQFKKEDWSLLDDAIRHAVKEVLFLPEHAANEYIYGHTKSGCVGLPIAAEESDLNRIDSAFKLLTSSDSILAELALQQLRKSVSGRIKKKDVTDDDLAAFMSGDLDIDEDDRPHSNPYSNIWTCARVASRRQKVEWQFNDGLPQMKFQDLTIKSSARRKILFTIRNRLRQDRALALSSKPDQGRIMECVSQSAASSHFMLNGQYLRFSEYRFIHRARLNLLPLNGLPWLVGWLGFNGARAIFG</sequence>
<reference evidence="2 3" key="1">
    <citation type="journal article" date="2019" name="Sci. Rep.">
        <title>Orb-weaving spider Araneus ventricosus genome elucidates the spidroin gene catalogue.</title>
        <authorList>
            <person name="Kono N."/>
            <person name="Nakamura H."/>
            <person name="Ohtoshi R."/>
            <person name="Moran D.A.P."/>
            <person name="Shinohara A."/>
            <person name="Yoshida Y."/>
            <person name="Fujiwara M."/>
            <person name="Mori M."/>
            <person name="Tomita M."/>
            <person name="Arakawa K."/>
        </authorList>
    </citation>
    <scope>NUCLEOTIDE SEQUENCE [LARGE SCALE GENOMIC DNA]</scope>
</reference>
<dbReference type="PANTHER" id="PTHR47027">
    <property type="entry name" value="REVERSE TRANSCRIPTASE DOMAIN-CONTAINING PROTEIN"/>
    <property type="match status" value="1"/>
</dbReference>
<dbReference type="Pfam" id="PF00078">
    <property type="entry name" value="RVT_1"/>
    <property type="match status" value="1"/>
</dbReference>
<accession>A0A4Y2RPI3</accession>
<dbReference type="GO" id="GO:0071897">
    <property type="term" value="P:DNA biosynthetic process"/>
    <property type="evidence" value="ECO:0007669"/>
    <property type="project" value="UniProtKB-ARBA"/>
</dbReference>
<protein>
    <submittedName>
        <fullName evidence="2">Retrovirus-related Pol polyprotein from type-2 retrotransposable element R2DM</fullName>
    </submittedName>
</protein>
<dbReference type="EMBL" id="BGPR01017896">
    <property type="protein sequence ID" value="GBN77603.1"/>
    <property type="molecule type" value="Genomic_DNA"/>
</dbReference>
<dbReference type="OrthoDB" id="6437252at2759"/>